<evidence type="ECO:0000256" key="1">
    <source>
        <dbReference type="SAM" id="Phobius"/>
    </source>
</evidence>
<keyword evidence="1" id="KW-0812">Transmembrane</keyword>
<proteinExistence type="predicted"/>
<dbReference type="PROSITE" id="PS51257">
    <property type="entry name" value="PROKAR_LIPOPROTEIN"/>
    <property type="match status" value="1"/>
</dbReference>
<keyword evidence="1" id="KW-0472">Membrane</keyword>
<dbReference type="RefSeq" id="WP_408976442.1">
    <property type="nucleotide sequence ID" value="NZ_JBJUVG010000001.1"/>
</dbReference>
<protein>
    <submittedName>
        <fullName evidence="2">YbaN family protein</fullName>
    </submittedName>
</protein>
<feature type="transmembrane region" description="Helical" evidence="1">
    <location>
        <begin position="76"/>
        <end position="94"/>
    </location>
</feature>
<gene>
    <name evidence="2" type="ORF">ACKQTC_00225</name>
</gene>
<dbReference type="Pfam" id="PF04304">
    <property type="entry name" value="DUF454"/>
    <property type="match status" value="1"/>
</dbReference>
<dbReference type="PANTHER" id="PTHR35813">
    <property type="entry name" value="INNER MEMBRANE PROTEIN YBAN"/>
    <property type="match status" value="1"/>
</dbReference>
<dbReference type="PANTHER" id="PTHR35813:SF1">
    <property type="entry name" value="INNER MEMBRANE PROTEIN YBAN"/>
    <property type="match status" value="1"/>
</dbReference>
<dbReference type="InterPro" id="IPR007401">
    <property type="entry name" value="DUF454"/>
</dbReference>
<dbReference type="EMBL" id="JBJUVG010000001">
    <property type="protein sequence ID" value="MFM9412811.1"/>
    <property type="molecule type" value="Genomic_DNA"/>
</dbReference>
<organism evidence="2 3">
    <name type="scientific">Peptococcus simiae</name>
    <dbReference type="NCBI Taxonomy" id="1643805"/>
    <lineage>
        <taxon>Bacteria</taxon>
        <taxon>Bacillati</taxon>
        <taxon>Bacillota</taxon>
        <taxon>Clostridia</taxon>
        <taxon>Eubacteriales</taxon>
        <taxon>Peptococcaceae</taxon>
        <taxon>Peptococcus</taxon>
    </lineage>
</organism>
<name>A0ABW9GXZ3_9FIRM</name>
<dbReference type="Proteomes" id="UP001631949">
    <property type="component" value="Unassembled WGS sequence"/>
</dbReference>
<sequence>MRYLFFLLGSLALACGTLGIILPVLPTVPFYLLAAACFGKSSDRFHRYFTQTAFYRNYCAAYLEKGGMTRRQKIKILLLSTVLLTAAIIFAPYVQVRVGLIILMAVKYYIFACRIPTLKEENA</sequence>
<keyword evidence="1" id="KW-1133">Transmembrane helix</keyword>
<accession>A0ABW9GXZ3</accession>
<reference evidence="2 3" key="1">
    <citation type="journal article" date="2016" name="Int. J. Syst. Evol. Microbiol.">
        <title>Peptococcus simiae sp. nov., isolated from rhesus macaque faeces and emended description of the genus Peptococcus.</title>
        <authorList>
            <person name="Shkoporov A.N."/>
            <person name="Efimov B.A."/>
            <person name="Kondova I."/>
            <person name="Ouwerling B."/>
            <person name="Chaplin A.V."/>
            <person name="Shcherbakova V.A."/>
            <person name="Langermans J.A.M."/>
        </authorList>
    </citation>
    <scope>NUCLEOTIDE SEQUENCE [LARGE SCALE GENOMIC DNA]</scope>
    <source>
        <strain evidence="2 3">M108</strain>
    </source>
</reference>
<evidence type="ECO:0000313" key="3">
    <source>
        <dbReference type="Proteomes" id="UP001631949"/>
    </source>
</evidence>
<keyword evidence="3" id="KW-1185">Reference proteome</keyword>
<comment type="caution">
    <text evidence="2">The sequence shown here is derived from an EMBL/GenBank/DDBJ whole genome shotgun (WGS) entry which is preliminary data.</text>
</comment>
<dbReference type="PIRSF" id="PIRSF016789">
    <property type="entry name" value="DUF454"/>
    <property type="match status" value="1"/>
</dbReference>
<evidence type="ECO:0000313" key="2">
    <source>
        <dbReference type="EMBL" id="MFM9412811.1"/>
    </source>
</evidence>